<evidence type="ECO:0000256" key="1">
    <source>
        <dbReference type="SAM" id="MobiDB-lite"/>
    </source>
</evidence>
<evidence type="ECO:0000313" key="2">
    <source>
        <dbReference type="EMBL" id="KAG2373575.1"/>
    </source>
</evidence>
<name>A0AA88G8D8_NAELO</name>
<comment type="caution">
    <text evidence="2">The sequence shown here is derived from an EMBL/GenBank/DDBJ whole genome shotgun (WGS) entry which is preliminary data.</text>
</comment>
<keyword evidence="3" id="KW-1185">Reference proteome</keyword>
<dbReference type="InterPro" id="IPR042655">
    <property type="entry name" value="LRC72"/>
</dbReference>
<sequence length="588" mass="68736">MPPKPTTPKKTKKQLEEEKKRLDERKKAVDEAIELLFHRICHDSLIEDLLPKIAAQLVEEFKPVLVDPMSELGRMDPKHVKELHLGSKNMTDIHENICKFEMLEELWLNDNRIKMVTNLMDVHTLKSSSRELPLTKKSKKKGCLRLKCLYLQKNRIESLDNQCMKNLKFLEILLLHDNKLRNLDMILQQLSHMRYLKQLTLFGNPLCEEAGSKSLYRGRVITSIRSLVVFDRIEITENEREEATKMFPNRVERLSISRDEKLAFGKTLPANTLESRKANSMTASILGGTAELAIHEAKQIAKEKVKLQKKLEEDEREQMAKTLKQSIIKQYKSMEEQEQQQPEKLLERLSHVYRDFDGLLNPHQEQVMKEKIIKAFHPAFLVASPSLKPNISQNTMNELLKDLGISQFAESWIQEVESKKGQAQTIFVTEDEKKKIALYKDLTNSKEVSFHDFFLLICELKSEEEFLNSHNLQKQLDIRKAHFEKKKKERIEREEKELQQQQQTQQQRPKSGKTKSSQPARKITDNTEEEQQEWLALEEMSKNTATLELQAASKAIKWQSKSQIHETMRPKEIKIVPKRGDVYKSFYL</sequence>
<dbReference type="Gene3D" id="3.80.10.10">
    <property type="entry name" value="Ribonuclease Inhibitor"/>
    <property type="match status" value="1"/>
</dbReference>
<accession>A0AA88G8D8</accession>
<reference evidence="2 3" key="1">
    <citation type="journal article" date="2018" name="BMC Genomics">
        <title>The genome of Naegleria lovaniensis, the basis for a comparative approach to unravel pathogenicity factors of the human pathogenic amoeba N. fowleri.</title>
        <authorList>
            <person name="Liechti N."/>
            <person name="Schurch N."/>
            <person name="Bruggmann R."/>
            <person name="Wittwer M."/>
        </authorList>
    </citation>
    <scope>NUCLEOTIDE SEQUENCE [LARGE SCALE GENOMIC DNA]</scope>
    <source>
        <strain evidence="2 3">ATCC 30569</strain>
    </source>
</reference>
<organism evidence="2 3">
    <name type="scientific">Naegleria lovaniensis</name>
    <name type="common">Amoeba</name>
    <dbReference type="NCBI Taxonomy" id="51637"/>
    <lineage>
        <taxon>Eukaryota</taxon>
        <taxon>Discoba</taxon>
        <taxon>Heterolobosea</taxon>
        <taxon>Tetramitia</taxon>
        <taxon>Eutetramitia</taxon>
        <taxon>Vahlkampfiidae</taxon>
        <taxon>Naegleria</taxon>
    </lineage>
</organism>
<dbReference type="RefSeq" id="XP_044542749.1">
    <property type="nucleotide sequence ID" value="XM_044687760.1"/>
</dbReference>
<dbReference type="PANTHER" id="PTHR46759:SF1">
    <property type="entry name" value="LEUCINE-RICH REPEAT-CONTAINING PROTEIN 72"/>
    <property type="match status" value="1"/>
</dbReference>
<feature type="region of interest" description="Disordered" evidence="1">
    <location>
        <begin position="487"/>
        <end position="532"/>
    </location>
</feature>
<feature type="compositionally biased region" description="Basic and acidic residues" evidence="1">
    <location>
        <begin position="489"/>
        <end position="498"/>
    </location>
</feature>
<feature type="compositionally biased region" description="Low complexity" evidence="1">
    <location>
        <begin position="499"/>
        <end position="509"/>
    </location>
</feature>
<protein>
    <submittedName>
        <fullName evidence="2">Uncharacterized protein</fullName>
    </submittedName>
</protein>
<proteinExistence type="predicted"/>
<evidence type="ECO:0000313" key="3">
    <source>
        <dbReference type="Proteomes" id="UP000816034"/>
    </source>
</evidence>
<gene>
    <name evidence="2" type="ORF">C9374_012038</name>
</gene>
<dbReference type="EMBL" id="PYSW02000053">
    <property type="protein sequence ID" value="KAG2373575.1"/>
    <property type="molecule type" value="Genomic_DNA"/>
</dbReference>
<dbReference type="GeneID" id="68104492"/>
<dbReference type="AlphaFoldDB" id="A0AA88G8D8"/>
<dbReference type="InterPro" id="IPR032675">
    <property type="entry name" value="LRR_dom_sf"/>
</dbReference>
<dbReference type="Pfam" id="PF14580">
    <property type="entry name" value="LRR_9"/>
    <property type="match status" value="1"/>
</dbReference>
<feature type="region of interest" description="Disordered" evidence="1">
    <location>
        <begin position="1"/>
        <end position="21"/>
    </location>
</feature>
<dbReference type="Proteomes" id="UP000816034">
    <property type="component" value="Unassembled WGS sequence"/>
</dbReference>
<dbReference type="PANTHER" id="PTHR46759">
    <property type="entry name" value="LEUCINE-RICH REPEAT-CONTAINING PROTEIN 72"/>
    <property type="match status" value="1"/>
</dbReference>
<dbReference type="SUPFAM" id="SSF52058">
    <property type="entry name" value="L domain-like"/>
    <property type="match status" value="1"/>
</dbReference>